<dbReference type="EMBL" id="LR796981">
    <property type="protein sequence ID" value="CAB4179400.1"/>
    <property type="molecule type" value="Genomic_DNA"/>
</dbReference>
<evidence type="ECO:0000313" key="2">
    <source>
        <dbReference type="EMBL" id="CAB4220941.1"/>
    </source>
</evidence>
<protein>
    <submittedName>
        <fullName evidence="2">Uncharacterized protein</fullName>
    </submittedName>
</protein>
<sequence length="57" mass="6492">MKQQTFIDANGKIVARGRITEIAIDLLLNDGTRFYSTKSDNYTLDFIKKLDIVKVAK</sequence>
<dbReference type="EMBL" id="LR797501">
    <property type="protein sequence ID" value="CAB4220941.1"/>
    <property type="molecule type" value="Genomic_DNA"/>
</dbReference>
<name>A0A6J5T1S8_9CAUD</name>
<accession>A0A6J5T1S8</accession>
<proteinExistence type="predicted"/>
<evidence type="ECO:0000313" key="1">
    <source>
        <dbReference type="EMBL" id="CAB4179400.1"/>
    </source>
</evidence>
<gene>
    <name evidence="1" type="ORF">UFOVP1033_110</name>
    <name evidence="2" type="ORF">UFOVP1631_110</name>
</gene>
<organism evidence="2">
    <name type="scientific">uncultured Caudovirales phage</name>
    <dbReference type="NCBI Taxonomy" id="2100421"/>
    <lineage>
        <taxon>Viruses</taxon>
        <taxon>Duplodnaviria</taxon>
        <taxon>Heunggongvirae</taxon>
        <taxon>Uroviricota</taxon>
        <taxon>Caudoviricetes</taxon>
        <taxon>Peduoviridae</taxon>
        <taxon>Maltschvirus</taxon>
        <taxon>Maltschvirus maltsch</taxon>
    </lineage>
</organism>
<reference evidence="2" key="1">
    <citation type="submission" date="2020-05" db="EMBL/GenBank/DDBJ databases">
        <authorList>
            <person name="Chiriac C."/>
            <person name="Salcher M."/>
            <person name="Ghai R."/>
            <person name="Kavagutti S V."/>
        </authorList>
    </citation>
    <scope>NUCLEOTIDE SEQUENCE</scope>
</reference>